<evidence type="ECO:0000313" key="1">
    <source>
        <dbReference type="EMBL" id="KDQ05653.1"/>
    </source>
</evidence>
<organism evidence="1 2">
    <name type="scientific">Botryobasidium botryosum (strain FD-172 SS1)</name>
    <dbReference type="NCBI Taxonomy" id="930990"/>
    <lineage>
        <taxon>Eukaryota</taxon>
        <taxon>Fungi</taxon>
        <taxon>Dikarya</taxon>
        <taxon>Basidiomycota</taxon>
        <taxon>Agaricomycotina</taxon>
        <taxon>Agaricomycetes</taxon>
        <taxon>Cantharellales</taxon>
        <taxon>Botryobasidiaceae</taxon>
        <taxon>Botryobasidium</taxon>
    </lineage>
</organism>
<sequence>GNYLPPGMPPLPQTYPANPFEPFESRHHFELAGFLFKKVQMSKGEINKLMMYWAADTLKYNADSPFASTKALYKAIDGIPYGDAPWQSFSVTYNGPLPDNIENRLAWMQREHVVWFRNPAHVALNSLDDPAIDGEIDYAAYQSFDRNRGQTFSNFMSGNFAWRHWVSIFWCFAVGYY</sequence>
<dbReference type="HOGENOM" id="CLU_006344_7_3_1"/>
<gene>
    <name evidence="1" type="ORF">BOTBODRAFT_122415</name>
</gene>
<evidence type="ECO:0000313" key="2">
    <source>
        <dbReference type="Proteomes" id="UP000027195"/>
    </source>
</evidence>
<dbReference type="Pfam" id="PF18759">
    <property type="entry name" value="Plavaka"/>
    <property type="match status" value="1"/>
</dbReference>
<keyword evidence="2" id="KW-1185">Reference proteome</keyword>
<reference evidence="2" key="1">
    <citation type="journal article" date="2014" name="Proc. Natl. Acad. Sci. U.S.A.">
        <title>Extensive sampling of basidiomycete genomes demonstrates inadequacy of the white-rot/brown-rot paradigm for wood decay fungi.</title>
        <authorList>
            <person name="Riley R."/>
            <person name="Salamov A.A."/>
            <person name="Brown D.W."/>
            <person name="Nagy L.G."/>
            <person name="Floudas D."/>
            <person name="Held B.W."/>
            <person name="Levasseur A."/>
            <person name="Lombard V."/>
            <person name="Morin E."/>
            <person name="Otillar R."/>
            <person name="Lindquist E.A."/>
            <person name="Sun H."/>
            <person name="LaButti K.M."/>
            <person name="Schmutz J."/>
            <person name="Jabbour D."/>
            <person name="Luo H."/>
            <person name="Baker S.E."/>
            <person name="Pisabarro A.G."/>
            <person name="Walton J.D."/>
            <person name="Blanchette R.A."/>
            <person name="Henrissat B."/>
            <person name="Martin F."/>
            <person name="Cullen D."/>
            <person name="Hibbett D.S."/>
            <person name="Grigoriev I.V."/>
        </authorList>
    </citation>
    <scope>NUCLEOTIDE SEQUENCE [LARGE SCALE GENOMIC DNA]</scope>
    <source>
        <strain evidence="2">FD-172 SS1</strain>
    </source>
</reference>
<name>A0A067LR05_BOTB1</name>
<proteinExistence type="predicted"/>
<dbReference type="OrthoDB" id="3199698at2759"/>
<feature type="non-terminal residue" evidence="1">
    <location>
        <position position="1"/>
    </location>
</feature>
<dbReference type="Proteomes" id="UP000027195">
    <property type="component" value="Unassembled WGS sequence"/>
</dbReference>
<dbReference type="STRING" id="930990.A0A067LR05"/>
<accession>A0A067LR05</accession>
<dbReference type="EMBL" id="KL198215">
    <property type="protein sequence ID" value="KDQ05653.1"/>
    <property type="molecule type" value="Genomic_DNA"/>
</dbReference>
<dbReference type="InterPro" id="IPR041078">
    <property type="entry name" value="Plavaka"/>
</dbReference>
<protein>
    <submittedName>
        <fullName evidence="1">Uncharacterized protein</fullName>
    </submittedName>
</protein>
<dbReference type="InParanoid" id="A0A067LR05"/>
<dbReference type="AlphaFoldDB" id="A0A067LR05"/>